<dbReference type="Pfam" id="PF13229">
    <property type="entry name" value="Beta_helix"/>
    <property type="match status" value="1"/>
</dbReference>
<dbReference type="InterPro" id="IPR039448">
    <property type="entry name" value="Beta_helix"/>
</dbReference>
<dbReference type="Proteomes" id="UP000184050">
    <property type="component" value="Unassembled WGS sequence"/>
</dbReference>
<feature type="domain" description="Right handed beta helix" evidence="2">
    <location>
        <begin position="173"/>
        <end position="322"/>
    </location>
</feature>
<dbReference type="SUPFAM" id="SSF51126">
    <property type="entry name" value="Pectin lyase-like"/>
    <property type="match status" value="1"/>
</dbReference>
<dbReference type="RefSeq" id="WP_139279660.1">
    <property type="nucleotide sequence ID" value="NZ_FQZE01000047.1"/>
</dbReference>
<feature type="region of interest" description="Disordered" evidence="1">
    <location>
        <begin position="461"/>
        <end position="483"/>
    </location>
</feature>
<evidence type="ECO:0000313" key="4">
    <source>
        <dbReference type="Proteomes" id="UP000184050"/>
    </source>
</evidence>
<dbReference type="EMBL" id="FQZE01000047">
    <property type="protein sequence ID" value="SHJ99896.1"/>
    <property type="molecule type" value="Genomic_DNA"/>
</dbReference>
<dbReference type="PROSITE" id="PS51257">
    <property type="entry name" value="PROKAR_LIPOPROTEIN"/>
    <property type="match status" value="1"/>
</dbReference>
<evidence type="ECO:0000313" key="3">
    <source>
        <dbReference type="EMBL" id="SHJ99896.1"/>
    </source>
</evidence>
<evidence type="ECO:0000256" key="1">
    <source>
        <dbReference type="SAM" id="MobiDB-lite"/>
    </source>
</evidence>
<dbReference type="InterPro" id="IPR011050">
    <property type="entry name" value="Pectin_lyase_fold/virulence"/>
</dbReference>
<gene>
    <name evidence="3" type="ORF">SAMN05444280_14713</name>
</gene>
<dbReference type="AlphaFoldDB" id="A0A1M6NW14"/>
<dbReference type="OrthoDB" id="1111178at2"/>
<dbReference type="STRING" id="1168035.SAMN05444280_14713"/>
<evidence type="ECO:0000259" key="2">
    <source>
        <dbReference type="Pfam" id="PF13229"/>
    </source>
</evidence>
<keyword evidence="4" id="KW-1185">Reference proteome</keyword>
<reference evidence="3 4" key="1">
    <citation type="submission" date="2016-11" db="EMBL/GenBank/DDBJ databases">
        <authorList>
            <person name="Jaros S."/>
            <person name="Januszkiewicz K."/>
            <person name="Wedrychowicz H."/>
        </authorList>
    </citation>
    <scope>NUCLEOTIDE SEQUENCE [LARGE SCALE GENOMIC DNA]</scope>
    <source>
        <strain evidence="3 4">DSM 27063</strain>
    </source>
</reference>
<protein>
    <recommendedName>
        <fullName evidence="2">Right handed beta helix domain-containing protein</fullName>
    </recommendedName>
</protein>
<feature type="compositionally biased region" description="Basic and acidic residues" evidence="1">
    <location>
        <begin position="473"/>
        <end position="483"/>
    </location>
</feature>
<proteinExistence type="predicted"/>
<organism evidence="3 4">
    <name type="scientific">Tangfeifania diversioriginum</name>
    <dbReference type="NCBI Taxonomy" id="1168035"/>
    <lineage>
        <taxon>Bacteria</taxon>
        <taxon>Pseudomonadati</taxon>
        <taxon>Bacteroidota</taxon>
        <taxon>Bacteroidia</taxon>
        <taxon>Marinilabiliales</taxon>
        <taxon>Prolixibacteraceae</taxon>
        <taxon>Tangfeifania</taxon>
    </lineage>
</organism>
<accession>A0A1M6NW14</accession>
<name>A0A1M6NW14_9BACT</name>
<sequence>MVKYLLKILIAVALLISLFSCEDEGYMSSPDAKLQFSVDTVMFDTIFTTIGSTTQHLKIYNPYDENVLISRIRVAGGDFSNFRLNVNGQTTNEAYEVEVPARDSIFIFVEVTIDPNGQNLPMVVQDSIEFTTNANVQDINLVAYGQDFKLIKGENIETTTWTAEKPYLVYDYAYVDSTSTLTIEPGTRIHFHKGAGLYVKGTIKAEGTFQNPIWFLSDRLEESYQDIPDQWNGIILFSGSHNNVFNYTTIKNANIGLQAGNIEDDGFASLQLSNSKIENMAYAGLFALKSKVTGYNNLIANCGFYAVALLVGGDYEFYHTTIANYWGNFSSRARSTASLVLSNLLVVEQSDGSKVTYTGDLENAFFGNSIIFGNNQNEIELGDSEENAFNYEFDHCIIQVPDTFDISDKDHFRNVWKGKDNNPKFVDPFDEYDYSLDTLSAAKDIGNPDFAKEYPMDIMNKDRTADEGPDLGAFERIEKKDEE</sequence>